<name>A0ABV8AN56_9BACT</name>
<dbReference type="RefSeq" id="WP_377903338.1">
    <property type="nucleotide sequence ID" value="NZ_JBHRZS010000003.1"/>
</dbReference>
<evidence type="ECO:0000313" key="1">
    <source>
        <dbReference type="EMBL" id="MFC3879170.1"/>
    </source>
</evidence>
<proteinExistence type="predicted"/>
<organism evidence="1 2">
    <name type="scientific">Algoriphagus namhaensis</name>
    <dbReference type="NCBI Taxonomy" id="915353"/>
    <lineage>
        <taxon>Bacteria</taxon>
        <taxon>Pseudomonadati</taxon>
        <taxon>Bacteroidota</taxon>
        <taxon>Cytophagia</taxon>
        <taxon>Cytophagales</taxon>
        <taxon>Cyclobacteriaceae</taxon>
        <taxon>Algoriphagus</taxon>
    </lineage>
</organism>
<gene>
    <name evidence="1" type="ORF">ACFOSV_03235</name>
</gene>
<dbReference type="Proteomes" id="UP001595805">
    <property type="component" value="Unassembled WGS sequence"/>
</dbReference>
<sequence length="88" mass="10058">MKLVIFEFKITRSFQIMEFFFEKLPLNLPNTFLLEKNGSIMLLLGDENAVSDWNVLGKLAASGLGSFQLKNGKIHFREKGLDESSQEF</sequence>
<keyword evidence="2" id="KW-1185">Reference proteome</keyword>
<reference evidence="2" key="1">
    <citation type="journal article" date="2019" name="Int. J. Syst. Evol. Microbiol.">
        <title>The Global Catalogue of Microorganisms (GCM) 10K type strain sequencing project: providing services to taxonomists for standard genome sequencing and annotation.</title>
        <authorList>
            <consortium name="The Broad Institute Genomics Platform"/>
            <consortium name="The Broad Institute Genome Sequencing Center for Infectious Disease"/>
            <person name="Wu L."/>
            <person name="Ma J."/>
        </authorList>
    </citation>
    <scope>NUCLEOTIDE SEQUENCE [LARGE SCALE GENOMIC DNA]</scope>
    <source>
        <strain evidence="2">CCUG 60523</strain>
    </source>
</reference>
<accession>A0ABV8AN56</accession>
<protein>
    <submittedName>
        <fullName evidence="1">Uncharacterized protein</fullName>
    </submittedName>
</protein>
<dbReference type="EMBL" id="JBHRZS010000003">
    <property type="protein sequence ID" value="MFC3879170.1"/>
    <property type="molecule type" value="Genomic_DNA"/>
</dbReference>
<comment type="caution">
    <text evidence="1">The sequence shown here is derived from an EMBL/GenBank/DDBJ whole genome shotgun (WGS) entry which is preliminary data.</text>
</comment>
<evidence type="ECO:0000313" key="2">
    <source>
        <dbReference type="Proteomes" id="UP001595805"/>
    </source>
</evidence>